<dbReference type="PROSITE" id="PS50983">
    <property type="entry name" value="FE_B12_PBP"/>
    <property type="match status" value="1"/>
</dbReference>
<name>A0ABW8A6F8_9ACTN</name>
<dbReference type="SUPFAM" id="SSF53807">
    <property type="entry name" value="Helical backbone' metal receptor"/>
    <property type="match status" value="1"/>
</dbReference>
<dbReference type="InterPro" id="IPR002491">
    <property type="entry name" value="ABC_transptr_periplasmic_BD"/>
</dbReference>
<dbReference type="InterPro" id="IPR006311">
    <property type="entry name" value="TAT_signal"/>
</dbReference>
<keyword evidence="8" id="KW-1185">Reference proteome</keyword>
<organism evidence="7 8">
    <name type="scientific">Nonomuraea indica</name>
    <dbReference type="NCBI Taxonomy" id="1581193"/>
    <lineage>
        <taxon>Bacteria</taxon>
        <taxon>Bacillati</taxon>
        <taxon>Actinomycetota</taxon>
        <taxon>Actinomycetes</taxon>
        <taxon>Streptosporangiales</taxon>
        <taxon>Streptosporangiaceae</taxon>
        <taxon>Nonomuraea</taxon>
    </lineage>
</organism>
<evidence type="ECO:0000256" key="5">
    <source>
        <dbReference type="SAM" id="SignalP"/>
    </source>
</evidence>
<accession>A0ABW8A6F8</accession>
<sequence>MAAPVLARRGFLGAAAGLAAALTLAACGSGSGTGGDATTAATTAATSSQSVAAGTAWTFTDDRGKKLEQPKAPSRVVAQVGSAAALWDFGVRPIGVFGPHKLKDGSRDPQVGNVDITKVEGLGNVWDEFNVEKYISLQPDLLVSNMYVKDTLWYVPEKSKATIEQVAPTVGIMLTGKSATDVIGRYEELARSLGADLQGVPEAKARFEAATKELASFKDLRILMMSGGPDTMWVVNPPEYPDITHFTQNGLNVIKPSKVDEGGFFQSLSWENADTYEADVILYDTRTQSLTPEEMMKKPTFAKLPAVKAGQLYPWRAEAPFSYQGYAASLEELVANLKKASKLP</sequence>
<dbReference type="Proteomes" id="UP001612928">
    <property type="component" value="Unassembled WGS sequence"/>
</dbReference>
<proteinExistence type="inferred from homology"/>
<evidence type="ECO:0000259" key="6">
    <source>
        <dbReference type="PROSITE" id="PS50983"/>
    </source>
</evidence>
<dbReference type="Gene3D" id="3.40.50.1980">
    <property type="entry name" value="Nitrogenase molybdenum iron protein domain"/>
    <property type="match status" value="2"/>
</dbReference>
<dbReference type="PANTHER" id="PTHR30532">
    <property type="entry name" value="IRON III DICITRATE-BINDING PERIPLASMIC PROTEIN"/>
    <property type="match status" value="1"/>
</dbReference>
<dbReference type="EMBL" id="JBITMB010000004">
    <property type="protein sequence ID" value="MFI7442366.1"/>
    <property type="molecule type" value="Genomic_DNA"/>
</dbReference>
<reference evidence="7 8" key="1">
    <citation type="submission" date="2024-10" db="EMBL/GenBank/DDBJ databases">
        <title>The Natural Products Discovery Center: Release of the First 8490 Sequenced Strains for Exploring Actinobacteria Biosynthetic Diversity.</title>
        <authorList>
            <person name="Kalkreuter E."/>
            <person name="Kautsar S.A."/>
            <person name="Yang D."/>
            <person name="Bader C.D."/>
            <person name="Teijaro C.N."/>
            <person name="Fluegel L."/>
            <person name="Davis C.M."/>
            <person name="Simpson J.R."/>
            <person name="Lauterbach L."/>
            <person name="Steele A.D."/>
            <person name="Gui C."/>
            <person name="Meng S."/>
            <person name="Li G."/>
            <person name="Viehrig K."/>
            <person name="Ye F."/>
            <person name="Su P."/>
            <person name="Kiefer A.F."/>
            <person name="Nichols A."/>
            <person name="Cepeda A.J."/>
            <person name="Yan W."/>
            <person name="Fan B."/>
            <person name="Jiang Y."/>
            <person name="Adhikari A."/>
            <person name="Zheng C.-J."/>
            <person name="Schuster L."/>
            <person name="Cowan T.M."/>
            <person name="Smanski M.J."/>
            <person name="Chevrette M.G."/>
            <person name="De Carvalho L.P.S."/>
            <person name="Shen B."/>
        </authorList>
    </citation>
    <scope>NUCLEOTIDE SEQUENCE [LARGE SCALE GENOMIC DNA]</scope>
    <source>
        <strain evidence="7 8">NPDC049503</strain>
    </source>
</reference>
<feature type="domain" description="Fe/B12 periplasmic-binding" evidence="6">
    <location>
        <begin position="74"/>
        <end position="344"/>
    </location>
</feature>
<protein>
    <submittedName>
        <fullName evidence="7">ABC transporter substrate-binding protein</fullName>
    </submittedName>
</protein>
<evidence type="ECO:0000256" key="2">
    <source>
        <dbReference type="ARBA" id="ARBA00008814"/>
    </source>
</evidence>
<evidence type="ECO:0000256" key="3">
    <source>
        <dbReference type="ARBA" id="ARBA00022448"/>
    </source>
</evidence>
<keyword evidence="4 5" id="KW-0732">Signal</keyword>
<feature type="chain" id="PRO_5045105612" evidence="5">
    <location>
        <begin position="26"/>
        <end position="344"/>
    </location>
</feature>
<keyword evidence="3" id="KW-0813">Transport</keyword>
<dbReference type="PANTHER" id="PTHR30532:SF24">
    <property type="entry name" value="FERRIC ENTEROBACTIN-BINDING PERIPLASMIC PROTEIN FEPB"/>
    <property type="match status" value="1"/>
</dbReference>
<dbReference type="InterPro" id="IPR051313">
    <property type="entry name" value="Bact_iron-sidero_bind"/>
</dbReference>
<comment type="caution">
    <text evidence="7">The sequence shown here is derived from an EMBL/GenBank/DDBJ whole genome shotgun (WGS) entry which is preliminary data.</text>
</comment>
<dbReference type="PROSITE" id="PS51318">
    <property type="entry name" value="TAT"/>
    <property type="match status" value="1"/>
</dbReference>
<comment type="similarity">
    <text evidence="2">Belongs to the bacterial solute-binding protein 8 family.</text>
</comment>
<evidence type="ECO:0000313" key="7">
    <source>
        <dbReference type="EMBL" id="MFI7442366.1"/>
    </source>
</evidence>
<comment type="subcellular location">
    <subcellularLocation>
        <location evidence="1">Cell envelope</location>
    </subcellularLocation>
</comment>
<evidence type="ECO:0000256" key="1">
    <source>
        <dbReference type="ARBA" id="ARBA00004196"/>
    </source>
</evidence>
<feature type="signal peptide" evidence="5">
    <location>
        <begin position="1"/>
        <end position="25"/>
    </location>
</feature>
<dbReference type="Pfam" id="PF01497">
    <property type="entry name" value="Peripla_BP_2"/>
    <property type="match status" value="1"/>
</dbReference>
<evidence type="ECO:0000313" key="8">
    <source>
        <dbReference type="Proteomes" id="UP001612928"/>
    </source>
</evidence>
<dbReference type="RefSeq" id="WP_397022320.1">
    <property type="nucleotide sequence ID" value="NZ_JBITMB010000004.1"/>
</dbReference>
<evidence type="ECO:0000256" key="4">
    <source>
        <dbReference type="ARBA" id="ARBA00022729"/>
    </source>
</evidence>
<gene>
    <name evidence="7" type="ORF">ACIBP5_20560</name>
</gene>